<keyword evidence="2" id="KW-1185">Reference proteome</keyword>
<name>A0A4U0X1Z6_9PEZI</name>
<proteinExistence type="predicted"/>
<protein>
    <submittedName>
        <fullName evidence="1">Uncharacterized protein</fullName>
    </submittedName>
</protein>
<reference evidence="1 2" key="1">
    <citation type="submission" date="2017-03" db="EMBL/GenBank/DDBJ databases">
        <title>Genomes of endolithic fungi from Antarctica.</title>
        <authorList>
            <person name="Coleine C."/>
            <person name="Masonjones S."/>
            <person name="Stajich J.E."/>
        </authorList>
    </citation>
    <scope>NUCLEOTIDE SEQUENCE [LARGE SCALE GENOMIC DNA]</scope>
    <source>
        <strain evidence="1 2">CCFEE 5184</strain>
    </source>
</reference>
<organism evidence="1 2">
    <name type="scientific">Friedmanniomyces simplex</name>
    <dbReference type="NCBI Taxonomy" id="329884"/>
    <lineage>
        <taxon>Eukaryota</taxon>
        <taxon>Fungi</taxon>
        <taxon>Dikarya</taxon>
        <taxon>Ascomycota</taxon>
        <taxon>Pezizomycotina</taxon>
        <taxon>Dothideomycetes</taxon>
        <taxon>Dothideomycetidae</taxon>
        <taxon>Mycosphaerellales</taxon>
        <taxon>Teratosphaeriaceae</taxon>
        <taxon>Friedmanniomyces</taxon>
    </lineage>
</organism>
<sequence>MVGISAWLPSSLTIVLFSDAKGSRELLNKGKPSPELEVALAAAAALVVAALPEGGVLDPAPTADWLALDCALDPEEEPETGALVVALLLPVAEEPLADAVPKGVLAAPGAQVAAEGRFVMP</sequence>
<evidence type="ECO:0000313" key="2">
    <source>
        <dbReference type="Proteomes" id="UP000309340"/>
    </source>
</evidence>
<dbReference type="Proteomes" id="UP000309340">
    <property type="component" value="Unassembled WGS sequence"/>
</dbReference>
<gene>
    <name evidence="1" type="ORF">B0A55_06741</name>
</gene>
<comment type="caution">
    <text evidence="1">The sequence shown here is derived from an EMBL/GenBank/DDBJ whole genome shotgun (WGS) entry which is preliminary data.</text>
</comment>
<accession>A0A4U0X1Z6</accession>
<dbReference type="EMBL" id="NAJQ01000403">
    <property type="protein sequence ID" value="TKA70284.1"/>
    <property type="molecule type" value="Genomic_DNA"/>
</dbReference>
<dbReference type="AlphaFoldDB" id="A0A4U0X1Z6"/>
<evidence type="ECO:0000313" key="1">
    <source>
        <dbReference type="EMBL" id="TKA70284.1"/>
    </source>
</evidence>